<dbReference type="InterPro" id="IPR040442">
    <property type="entry name" value="Pyrv_kinase-like_dom_sf"/>
</dbReference>
<dbReference type="InterPro" id="IPR015813">
    <property type="entry name" value="Pyrv/PenolPyrv_kinase-like_dom"/>
</dbReference>
<gene>
    <name evidence="5" type="ORF">BAU08_22805</name>
</gene>
<protein>
    <submittedName>
        <fullName evidence="5">4-hydroxy-2-oxo-heptane-1,7-dioate aldolase</fullName>
    </submittedName>
</protein>
<proteinExistence type="inferred from homology"/>
<sequence>MPQPNAFKQALLAGRAQIGLWSTLASPYVSELIAGSGFDWLLLDTEHTPSDVPIMLQQLQAVAADPRRATCAVVRPAWNDAVLIKRYLDIGAQSLLLPFVQNADEAAAAVAATRYPPLGIRGMGGTMRASDFGRDAAYVRDAHKEICVLVQVETGEALDNIEAIAAVDGIDGIFIGPADLSASMGYPGELQHPKVSAAIDDAIRRIRACGKAPGILMLDEKRARACLELGALFVAVATDQVLLRKAADDVAARFARAGKPAADAHY</sequence>
<keyword evidence="3" id="KW-0456">Lyase</keyword>
<evidence type="ECO:0000259" key="4">
    <source>
        <dbReference type="Pfam" id="PF03328"/>
    </source>
</evidence>
<dbReference type="GO" id="GO:0046872">
    <property type="term" value="F:metal ion binding"/>
    <property type="evidence" value="ECO:0007669"/>
    <property type="project" value="UniProtKB-KW"/>
</dbReference>
<feature type="domain" description="HpcH/HpaI aldolase/citrate lyase" evidence="4">
    <location>
        <begin position="17"/>
        <end position="245"/>
    </location>
</feature>
<reference evidence="5 6" key="1">
    <citation type="submission" date="2016-06" db="EMBL/GenBank/DDBJ databases">
        <title>Complete genome sequences of Bordetella bronchialis and Bordetella flabilis.</title>
        <authorList>
            <person name="LiPuma J.J."/>
            <person name="Spilker T."/>
        </authorList>
    </citation>
    <scope>NUCLEOTIDE SEQUENCE [LARGE SCALE GENOMIC DNA]</scope>
    <source>
        <strain evidence="5 6">AU17976</strain>
    </source>
</reference>
<dbReference type="GO" id="GO:0005737">
    <property type="term" value="C:cytoplasm"/>
    <property type="evidence" value="ECO:0007669"/>
    <property type="project" value="TreeGrafter"/>
</dbReference>
<evidence type="ECO:0000256" key="3">
    <source>
        <dbReference type="ARBA" id="ARBA00023239"/>
    </source>
</evidence>
<dbReference type="GO" id="GO:0016832">
    <property type="term" value="F:aldehyde-lyase activity"/>
    <property type="evidence" value="ECO:0007669"/>
    <property type="project" value="TreeGrafter"/>
</dbReference>
<name>A0A193G1C8_9BORD</name>
<dbReference type="EMBL" id="CP016171">
    <property type="protein sequence ID" value="ANN73807.1"/>
    <property type="molecule type" value="Genomic_DNA"/>
</dbReference>
<accession>A0A193G1C8</accession>
<dbReference type="AlphaFoldDB" id="A0A193G1C8"/>
<dbReference type="PANTHER" id="PTHR30502">
    <property type="entry name" value="2-KETO-3-DEOXY-L-RHAMNONATE ALDOLASE"/>
    <property type="match status" value="1"/>
</dbReference>
<dbReference type="Gene3D" id="3.20.20.60">
    <property type="entry name" value="Phosphoenolpyruvate-binding domains"/>
    <property type="match status" value="1"/>
</dbReference>
<dbReference type="FunFam" id="3.20.20.60:FF:000004">
    <property type="entry name" value="5-keto-4-deoxy-D-glucarate aldolase"/>
    <property type="match status" value="1"/>
</dbReference>
<dbReference type="Proteomes" id="UP000092213">
    <property type="component" value="Chromosome"/>
</dbReference>
<dbReference type="InterPro" id="IPR005000">
    <property type="entry name" value="Aldolase/citrate-lyase_domain"/>
</dbReference>
<organism evidence="5 6">
    <name type="scientific">Bordetella bronchialis</name>
    <dbReference type="NCBI Taxonomy" id="463025"/>
    <lineage>
        <taxon>Bacteria</taxon>
        <taxon>Pseudomonadati</taxon>
        <taxon>Pseudomonadota</taxon>
        <taxon>Betaproteobacteria</taxon>
        <taxon>Burkholderiales</taxon>
        <taxon>Alcaligenaceae</taxon>
        <taxon>Bordetella</taxon>
    </lineage>
</organism>
<evidence type="ECO:0000313" key="6">
    <source>
        <dbReference type="Proteomes" id="UP000092213"/>
    </source>
</evidence>
<keyword evidence="2" id="KW-0479">Metal-binding</keyword>
<evidence type="ECO:0000313" key="5">
    <source>
        <dbReference type="EMBL" id="ANN73807.1"/>
    </source>
</evidence>
<dbReference type="SUPFAM" id="SSF51621">
    <property type="entry name" value="Phosphoenolpyruvate/pyruvate domain"/>
    <property type="match status" value="1"/>
</dbReference>
<comment type="similarity">
    <text evidence="1">Belongs to the HpcH/HpaI aldolase family.</text>
</comment>
<dbReference type="STRING" id="463025.BAU08_22805"/>
<evidence type="ECO:0000256" key="1">
    <source>
        <dbReference type="ARBA" id="ARBA00005568"/>
    </source>
</evidence>
<dbReference type="RefSeq" id="WP_066671936.1">
    <property type="nucleotide sequence ID" value="NZ_CP016171.1"/>
</dbReference>
<evidence type="ECO:0000256" key="2">
    <source>
        <dbReference type="ARBA" id="ARBA00022723"/>
    </source>
</evidence>
<dbReference type="PANTHER" id="PTHR30502:SF0">
    <property type="entry name" value="PHOSPHOENOLPYRUVATE CARBOXYLASE FAMILY PROTEIN"/>
    <property type="match status" value="1"/>
</dbReference>
<dbReference type="Pfam" id="PF03328">
    <property type="entry name" value="HpcH_HpaI"/>
    <property type="match status" value="1"/>
</dbReference>
<dbReference type="InterPro" id="IPR050251">
    <property type="entry name" value="HpcH-HpaI_aldolase"/>
</dbReference>